<dbReference type="Gene3D" id="1.10.533.10">
    <property type="entry name" value="Death Domain, Fas"/>
    <property type="match status" value="1"/>
</dbReference>
<feature type="compositionally biased region" description="Polar residues" evidence="2">
    <location>
        <begin position="437"/>
        <end position="456"/>
    </location>
</feature>
<dbReference type="SUPFAM" id="SSF48403">
    <property type="entry name" value="Ankyrin repeat"/>
    <property type="match status" value="1"/>
</dbReference>
<feature type="region of interest" description="Disordered" evidence="2">
    <location>
        <begin position="389"/>
        <end position="495"/>
    </location>
</feature>
<dbReference type="Pfam" id="PF12796">
    <property type="entry name" value="Ank_2"/>
    <property type="match status" value="2"/>
</dbReference>
<dbReference type="SMART" id="SM00248">
    <property type="entry name" value="ANK"/>
    <property type="match status" value="6"/>
</dbReference>
<feature type="repeat" description="ANK" evidence="1">
    <location>
        <begin position="338"/>
        <end position="370"/>
    </location>
</feature>
<dbReference type="GO" id="GO:0007165">
    <property type="term" value="P:signal transduction"/>
    <property type="evidence" value="ECO:0007669"/>
    <property type="project" value="InterPro"/>
</dbReference>
<organism evidence="4">
    <name type="scientific">Haemonchus contortus</name>
    <name type="common">Barber pole worm</name>
    <dbReference type="NCBI Taxonomy" id="6289"/>
    <lineage>
        <taxon>Eukaryota</taxon>
        <taxon>Metazoa</taxon>
        <taxon>Ecdysozoa</taxon>
        <taxon>Nematoda</taxon>
        <taxon>Chromadorea</taxon>
        <taxon>Rhabditida</taxon>
        <taxon>Rhabditina</taxon>
        <taxon>Rhabditomorpha</taxon>
        <taxon>Strongyloidea</taxon>
        <taxon>Trichostrongylidae</taxon>
        <taxon>Haemonchus</taxon>
    </lineage>
</organism>
<dbReference type="PRINTS" id="PR01415">
    <property type="entry name" value="ANKYRIN"/>
</dbReference>
<feature type="repeat" description="ANK" evidence="1">
    <location>
        <begin position="272"/>
        <end position="304"/>
    </location>
</feature>
<dbReference type="AlphaFoldDB" id="W6NCV1"/>
<dbReference type="PROSITE" id="PS50297">
    <property type="entry name" value="ANK_REP_REGION"/>
    <property type="match status" value="4"/>
</dbReference>
<dbReference type="Pfam" id="PF00531">
    <property type="entry name" value="Death"/>
    <property type="match status" value="1"/>
</dbReference>
<evidence type="ECO:0000259" key="3">
    <source>
        <dbReference type="SMART" id="SM00005"/>
    </source>
</evidence>
<feature type="domain" description="Death" evidence="3">
    <location>
        <begin position="501"/>
        <end position="589"/>
    </location>
</feature>
<dbReference type="SUPFAM" id="SSF47986">
    <property type="entry name" value="DEATH domain"/>
    <property type="match status" value="1"/>
</dbReference>
<evidence type="ECO:0000256" key="1">
    <source>
        <dbReference type="PROSITE-ProRule" id="PRU00023"/>
    </source>
</evidence>
<dbReference type="Gene3D" id="1.25.40.20">
    <property type="entry name" value="Ankyrin repeat-containing domain"/>
    <property type="match status" value="1"/>
</dbReference>
<accession>W6NCV1</accession>
<name>W6NCV1_HAECO</name>
<dbReference type="PANTHER" id="PTHR24118">
    <property type="entry name" value="POTE ANKYRIN DOMAIN"/>
    <property type="match status" value="1"/>
</dbReference>
<dbReference type="EMBL" id="CAVP010058447">
    <property type="protein sequence ID" value="CDL94670.1"/>
    <property type="molecule type" value="Genomic_DNA"/>
</dbReference>
<evidence type="ECO:0000256" key="2">
    <source>
        <dbReference type="SAM" id="MobiDB-lite"/>
    </source>
</evidence>
<dbReference type="PROSITE" id="PS50088">
    <property type="entry name" value="ANK_REPEAT"/>
    <property type="match status" value="4"/>
</dbReference>
<feature type="repeat" description="ANK" evidence="1">
    <location>
        <begin position="202"/>
        <end position="234"/>
    </location>
</feature>
<reference evidence="4" key="1">
    <citation type="submission" date="2013-03" db="EMBL/GenBank/DDBJ databases">
        <authorList>
            <person name="Aslett M."/>
        </authorList>
    </citation>
    <scope>NUCLEOTIDE SEQUENCE [LARGE SCALE GENOMIC DNA]</scope>
    <source>
        <strain evidence="4">ISE/inbred ISE</strain>
    </source>
</reference>
<evidence type="ECO:0000313" key="4">
    <source>
        <dbReference type="EMBL" id="CDL94670.1"/>
    </source>
</evidence>
<dbReference type="InterPro" id="IPR036770">
    <property type="entry name" value="Ankyrin_rpt-contain_sf"/>
</dbReference>
<dbReference type="SMART" id="SM00005">
    <property type="entry name" value="DEATH"/>
    <property type="match status" value="1"/>
</dbReference>
<reference evidence="4" key="2">
    <citation type="submission" date="2013-05" db="EMBL/GenBank/DDBJ databases">
        <title>The genome and transcriptome of Haemonchus contortus: a key model parasite for drug and vaccine discovery.</title>
        <authorList>
            <person name="Laing R."/>
            <person name="Kikuchi T."/>
            <person name="Martinelli A."/>
            <person name="Tsai I.J."/>
            <person name="Beech R.N."/>
            <person name="Redman E."/>
            <person name="Holroyd N."/>
            <person name="Bartley D.J."/>
            <person name="Beasley H."/>
            <person name="Britton C."/>
            <person name="Curran D."/>
            <person name="Devaney E."/>
            <person name="Gilabert A."/>
            <person name="Jackson F."/>
            <person name="Hunt M."/>
            <person name="Johnston S."/>
            <person name="Kryukov I."/>
            <person name="Li K."/>
            <person name="Morrison A.A."/>
            <person name="Reid A.J."/>
            <person name="Sargison N."/>
            <person name="Saunders G."/>
            <person name="Wasmuth J.D."/>
            <person name="Wolstenholme A."/>
            <person name="Berriman M."/>
            <person name="Gilleard J.S."/>
            <person name="Cotton J.A."/>
        </authorList>
    </citation>
    <scope>NUCLEOTIDE SEQUENCE [LARGE SCALE GENOMIC DNA]</scope>
    <source>
        <strain evidence="4">ISE/inbred ISE</strain>
    </source>
</reference>
<feature type="compositionally biased region" description="Acidic residues" evidence="2">
    <location>
        <begin position="469"/>
        <end position="479"/>
    </location>
</feature>
<dbReference type="PANTHER" id="PTHR24118:SF99">
    <property type="entry name" value="POTE ANKYRIN DOMAIN FAMILY MEMBER 3C-RELATED"/>
    <property type="match status" value="1"/>
</dbReference>
<comment type="caution">
    <text evidence="4">The sequence shown here is derived from an EMBL/GenBank/DDBJ whole genome shotgun (WGS) entry which is preliminary data.</text>
</comment>
<keyword evidence="1" id="KW-0040">ANK repeat</keyword>
<proteinExistence type="predicted"/>
<dbReference type="InterPro" id="IPR002110">
    <property type="entry name" value="Ankyrin_rpt"/>
</dbReference>
<gene>
    <name evidence="4" type="ORF">HCOI_01132600</name>
</gene>
<feature type="compositionally biased region" description="Basic and acidic residues" evidence="2">
    <location>
        <begin position="457"/>
        <end position="467"/>
    </location>
</feature>
<protein>
    <submittedName>
        <fullName evidence="4">Ankyrin and Death domain containing protein</fullName>
    </submittedName>
</protein>
<sequence length="591" mass="64973">MPEGVAVDERKGTLPKSLSDTEVVAPQLQKSQSARGLFIEDICATEGYAGDRLWLILANQVEDPVCLSFSLEEEGVPAEEVVQREKLFTFTVPTLPFTQDRSVQLTLRSQALHISIPFTYRTRPKSDSSSTSRFECLAEFAATGEISSLIVPFAGHIGERDGEGNTVLHISAKNSQSFALKLLLSALPSDEKEDVLNIRNIRGQTALHCAVRAGDPDSVHYLLSHGSGTRVLDNHKNSVIHYLADAYNEAIFKEILETPGSSENELDALNEEGFSALHLAVRRLKLSLIELLLEAGASINAKDSAGRSPLFHAVNMNDVEIVQFLLGKGADPNIEDDSGETPLLLCMKTANYAIMGLLIDAGADPNRKNRNGNSLSDSDDATVQRIIAGERVELPEKEVPPPVPSDLTTTRSALFGRSLPNLHGSLTAPPDVITPSPHRSSVPSRAQAPSEQQRSQHSYDRDERASVEEGGDSDDEYLDDQPSTSSGSRSRRSNRISRISQDDISCLDYLTRLRLSKLMDENSKWQQLAAELGCSHMIELISICSDDSSPTMILLDQFEQMPEAKISRVRSALHTLREEESVKLIDDRFIY</sequence>
<dbReference type="InterPro" id="IPR011029">
    <property type="entry name" value="DEATH-like_dom_sf"/>
</dbReference>
<feature type="repeat" description="ANK" evidence="1">
    <location>
        <begin position="305"/>
        <end position="337"/>
    </location>
</feature>
<feature type="region of interest" description="Disordered" evidence="2">
    <location>
        <begin position="363"/>
        <end position="382"/>
    </location>
</feature>
<dbReference type="InterPro" id="IPR000488">
    <property type="entry name" value="Death_dom"/>
</dbReference>
<dbReference type="CDD" id="cd08310">
    <property type="entry name" value="Death_NFkB-like"/>
    <property type="match status" value="1"/>
</dbReference>
<dbReference type="OrthoDB" id="10254947at2759"/>
<feature type="compositionally biased region" description="Basic and acidic residues" evidence="2">
    <location>
        <begin position="389"/>
        <end position="399"/>
    </location>
</feature>